<sequence length="124" mass="13952">MASENDNTEQRTSSSDSAPAFGSCRRKKNFRSGSFVSDLRDHVHEFLHASADEHRTCLKDTIQKMFRTSKAVGEKSSGRIEDLLSRENGRRLCCGMPPFIRSLDCSACGTPYKVRMSVERTSKE</sequence>
<dbReference type="AlphaFoldDB" id="W9QS09"/>
<organism evidence="2 3">
    <name type="scientific">Morus notabilis</name>
    <dbReference type="NCBI Taxonomy" id="981085"/>
    <lineage>
        <taxon>Eukaryota</taxon>
        <taxon>Viridiplantae</taxon>
        <taxon>Streptophyta</taxon>
        <taxon>Embryophyta</taxon>
        <taxon>Tracheophyta</taxon>
        <taxon>Spermatophyta</taxon>
        <taxon>Magnoliopsida</taxon>
        <taxon>eudicotyledons</taxon>
        <taxon>Gunneridae</taxon>
        <taxon>Pentapetalae</taxon>
        <taxon>rosids</taxon>
        <taxon>fabids</taxon>
        <taxon>Rosales</taxon>
        <taxon>Moraceae</taxon>
        <taxon>Moreae</taxon>
        <taxon>Morus</taxon>
    </lineage>
</organism>
<dbReference type="PANTHER" id="PTHR33622:SF10">
    <property type="entry name" value="MARKER FOR OXIDATIVE STRESS RESPONSE PROTEIN"/>
    <property type="match status" value="1"/>
</dbReference>
<proteinExistence type="predicted"/>
<dbReference type="EMBL" id="KE343608">
    <property type="protein sequence ID" value="EXB37255.1"/>
    <property type="molecule type" value="Genomic_DNA"/>
</dbReference>
<accession>W9QS09</accession>
<keyword evidence="3" id="KW-1185">Reference proteome</keyword>
<protein>
    <submittedName>
        <fullName evidence="2">Uncharacterized protein</fullName>
    </submittedName>
</protein>
<reference evidence="3" key="1">
    <citation type="submission" date="2013-01" db="EMBL/GenBank/DDBJ databases">
        <title>Draft Genome Sequence of a Mulberry Tree, Morus notabilis C.K. Schneid.</title>
        <authorList>
            <person name="He N."/>
            <person name="Zhao S."/>
        </authorList>
    </citation>
    <scope>NUCLEOTIDE SEQUENCE</scope>
</reference>
<name>W9QS09_9ROSA</name>
<feature type="region of interest" description="Disordered" evidence="1">
    <location>
        <begin position="1"/>
        <end position="25"/>
    </location>
</feature>
<dbReference type="STRING" id="981085.W9QS09"/>
<evidence type="ECO:0000256" key="1">
    <source>
        <dbReference type="SAM" id="MobiDB-lite"/>
    </source>
</evidence>
<gene>
    <name evidence="2" type="ORF">L484_020314</name>
</gene>
<evidence type="ECO:0000313" key="2">
    <source>
        <dbReference type="EMBL" id="EXB37255.1"/>
    </source>
</evidence>
<dbReference type="PANTHER" id="PTHR33622">
    <property type="entry name" value="OS03G0724500 PROTEIN"/>
    <property type="match status" value="1"/>
</dbReference>
<evidence type="ECO:0000313" key="3">
    <source>
        <dbReference type="Proteomes" id="UP000030645"/>
    </source>
</evidence>
<dbReference type="Proteomes" id="UP000030645">
    <property type="component" value="Unassembled WGS sequence"/>
</dbReference>